<reference evidence="8 9" key="1">
    <citation type="submission" date="2009-12" db="EMBL/GenBank/DDBJ databases">
        <title>Genome Sequence of Prevotella buccalis ATCC 35310.</title>
        <authorList>
            <person name="Durkin A.S."/>
            <person name="Madupu R."/>
            <person name="Torralba M."/>
            <person name="Methe B."/>
            <person name="Sutton G."/>
            <person name="Strausberg R.L."/>
            <person name="Nelson K.E."/>
        </authorList>
    </citation>
    <scope>NUCLEOTIDE SEQUENCE [LARGE SCALE GENOMIC DNA]</scope>
    <source>
        <strain evidence="8 9">ATCC 35310</strain>
    </source>
</reference>
<dbReference type="Gene3D" id="1.25.40.390">
    <property type="match status" value="1"/>
</dbReference>
<dbReference type="GO" id="GO:0009279">
    <property type="term" value="C:cell outer membrane"/>
    <property type="evidence" value="ECO:0007669"/>
    <property type="project" value="UniProtKB-SubCell"/>
</dbReference>
<evidence type="ECO:0000256" key="2">
    <source>
        <dbReference type="ARBA" id="ARBA00006275"/>
    </source>
</evidence>
<evidence type="ECO:0000259" key="7">
    <source>
        <dbReference type="Pfam" id="PF07980"/>
    </source>
</evidence>
<organism evidence="8 9">
    <name type="scientific">Hoylesella buccalis ATCC 35310</name>
    <dbReference type="NCBI Taxonomy" id="679190"/>
    <lineage>
        <taxon>Bacteria</taxon>
        <taxon>Pseudomonadati</taxon>
        <taxon>Bacteroidota</taxon>
        <taxon>Bacteroidia</taxon>
        <taxon>Bacteroidales</taxon>
        <taxon>Prevotellaceae</taxon>
        <taxon>Hoylesella</taxon>
    </lineage>
</organism>
<comment type="subcellular location">
    <subcellularLocation>
        <location evidence="1">Cell outer membrane</location>
    </subcellularLocation>
</comment>
<evidence type="ECO:0000256" key="3">
    <source>
        <dbReference type="ARBA" id="ARBA00022729"/>
    </source>
</evidence>
<sequence length="479" mass="55724">MFKITRKNILLYHYIISAMIFTSCSLNIPPMDMFSDPDAITNVQNARSLLTSAYRAYPHYELEFSILGNDFCPTSLSHSNVELTNLYAWRPKEITQLSTNLWLGYYNVIAICDALDERLPQVQIEKEGDKQEIINISSESKLLKARCYLQLLKIYAPAYDRNPDDMGIILKSTLGIENKQRSSIKDCTSYIENLLLQTAQHPFNNKNQMWMSNDAAHYLLADLYLYMGQWDKVLKYAVPLLSTMPKAESDSYEKEYHSLWTDKNSTERIFAFYMDSPVFTNLEYDRNKGDLFAVNPNFAIDKSDKRYDMAIIPKKMYNKQVMLLGKYNKLQKENMVVSYLNKMRRAGLIFMVAEAYAQIGNNHKAIATINSYRKLTGKNMLTENLNGKDLVDSILHDKYEEFVGEGTNYFDLKRTHNKPLARLTLWGEGHSAYISEDDYRWTFPIPKAEYRFNLAEINQNKGWYYTNEKQVKVSNMTSH</sequence>
<keyword evidence="9" id="KW-1185">Reference proteome</keyword>
<feature type="transmembrane region" description="Helical" evidence="6">
    <location>
        <begin position="9"/>
        <end position="28"/>
    </location>
</feature>
<dbReference type="SUPFAM" id="SSF48452">
    <property type="entry name" value="TPR-like"/>
    <property type="match status" value="1"/>
</dbReference>
<dbReference type="STRING" id="679190.HMPREF0650_0023"/>
<evidence type="ECO:0000313" key="9">
    <source>
        <dbReference type="Proteomes" id="UP000005283"/>
    </source>
</evidence>
<keyword evidence="4 6" id="KW-0472">Membrane</keyword>
<keyword evidence="5" id="KW-0998">Cell outer membrane</keyword>
<accession>D1W6T7</accession>
<proteinExistence type="inferred from homology"/>
<evidence type="ECO:0000256" key="5">
    <source>
        <dbReference type="ARBA" id="ARBA00023237"/>
    </source>
</evidence>
<gene>
    <name evidence="8" type="ORF">HMPREF0650_0023</name>
</gene>
<feature type="domain" description="RagB/SusD" evidence="7">
    <location>
        <begin position="231"/>
        <end position="463"/>
    </location>
</feature>
<evidence type="ECO:0000256" key="6">
    <source>
        <dbReference type="SAM" id="Phobius"/>
    </source>
</evidence>
<evidence type="ECO:0000256" key="1">
    <source>
        <dbReference type="ARBA" id="ARBA00004442"/>
    </source>
</evidence>
<evidence type="ECO:0000256" key="4">
    <source>
        <dbReference type="ARBA" id="ARBA00023136"/>
    </source>
</evidence>
<dbReference type="EMBL" id="ADEG01000073">
    <property type="protein sequence ID" value="EFA91707.1"/>
    <property type="molecule type" value="Genomic_DNA"/>
</dbReference>
<keyword evidence="3" id="KW-0732">Signal</keyword>
<keyword evidence="6" id="KW-1133">Transmembrane helix</keyword>
<dbReference type="Proteomes" id="UP000005283">
    <property type="component" value="Unassembled WGS sequence"/>
</dbReference>
<dbReference type="InterPro" id="IPR011990">
    <property type="entry name" value="TPR-like_helical_dom_sf"/>
</dbReference>
<dbReference type="InterPro" id="IPR012944">
    <property type="entry name" value="SusD_RagB_dom"/>
</dbReference>
<dbReference type="eggNOG" id="COG0388">
    <property type="taxonomic scope" value="Bacteria"/>
</dbReference>
<dbReference type="AlphaFoldDB" id="D1W6T7"/>
<evidence type="ECO:0000313" key="8">
    <source>
        <dbReference type="EMBL" id="EFA91707.1"/>
    </source>
</evidence>
<protein>
    <recommendedName>
        <fullName evidence="7">RagB/SusD domain-containing protein</fullName>
    </recommendedName>
</protein>
<keyword evidence="6" id="KW-0812">Transmembrane</keyword>
<name>D1W6T7_9BACT</name>
<dbReference type="PROSITE" id="PS51257">
    <property type="entry name" value="PROKAR_LIPOPROTEIN"/>
    <property type="match status" value="1"/>
</dbReference>
<comment type="similarity">
    <text evidence="2">Belongs to the SusD family.</text>
</comment>
<dbReference type="RefSeq" id="WP_004349822.1">
    <property type="nucleotide sequence ID" value="NZ_ADEG01000073.1"/>
</dbReference>
<comment type="caution">
    <text evidence="8">The sequence shown here is derived from an EMBL/GenBank/DDBJ whole genome shotgun (WGS) entry which is preliminary data.</text>
</comment>
<dbReference type="Pfam" id="PF07980">
    <property type="entry name" value="SusD_RagB"/>
    <property type="match status" value="1"/>
</dbReference>